<dbReference type="NCBIfam" id="NF005677">
    <property type="entry name" value="PRK07471.1"/>
    <property type="match status" value="1"/>
</dbReference>
<dbReference type="RefSeq" id="WP_330196144.1">
    <property type="nucleotide sequence ID" value="NZ_JAZDRO010000003.1"/>
</dbReference>
<evidence type="ECO:0000313" key="3">
    <source>
        <dbReference type="Proteomes" id="UP001310692"/>
    </source>
</evidence>
<accession>A0ABU7LYR3</accession>
<feature type="region of interest" description="Disordered" evidence="1">
    <location>
        <begin position="1"/>
        <end position="22"/>
    </location>
</feature>
<comment type="caution">
    <text evidence="2">The sequence shown here is derived from an EMBL/GenBank/DDBJ whole genome shotgun (WGS) entry which is preliminary data.</text>
</comment>
<name>A0ABU7LYR3_9PROT</name>
<dbReference type="Proteomes" id="UP001310692">
    <property type="component" value="Unassembled WGS sequence"/>
</dbReference>
<sequence length="346" mass="37416">MTADYPDESDRQPGCPHPRETHDLFGLDDAETAIRAAIDSGRMHHAWLITGPPGTGKATLAYRAARFMLGAKSTGEGLSVDPEDPVSRKITANAHPNLLVIRRPWDDKKSRWRAEITIPEARRAADFFSKSAGEPGWRIAIIDKIDEMNRNAFNALLKTLEEPPKKGALFLIADSTGGLPPTIRSRCRLLTVKPPHIDETTAWVSDKTGASEAVASTVASRAHGAPGLALALKALGSQDIEDDLQVIMGALPALDAGRARRFAARMSGKGSEALRAHAFERLAEVTANGARSAALSGNDPEPWVQAWRSLGALFRETEDLYLDPKQAMLSGLARVQSAARESREHG</sequence>
<dbReference type="Gene3D" id="3.40.50.300">
    <property type="entry name" value="P-loop containing nucleotide triphosphate hydrolases"/>
    <property type="match status" value="1"/>
</dbReference>
<proteinExistence type="predicted"/>
<gene>
    <name evidence="2" type="ORF">V0U35_07860</name>
</gene>
<dbReference type="EC" id="2.7.7.7" evidence="2"/>
<dbReference type="Pfam" id="PF13177">
    <property type="entry name" value="DNA_pol3_delta2"/>
    <property type="match status" value="1"/>
</dbReference>
<protein>
    <submittedName>
        <fullName evidence="2">DNA polymerase III subunit delta</fullName>
        <ecNumber evidence="2">2.7.7.7</ecNumber>
    </submittedName>
</protein>
<reference evidence="2 3" key="1">
    <citation type="submission" date="2024-01" db="EMBL/GenBank/DDBJ databases">
        <title>Hyphobacterium bacterium isolated from marine sediment.</title>
        <authorList>
            <person name="Zhao S."/>
        </authorList>
    </citation>
    <scope>NUCLEOTIDE SEQUENCE [LARGE SCALE GENOMIC DNA]</scope>
    <source>
        <strain evidence="2 3">Y60-23</strain>
    </source>
</reference>
<dbReference type="InterPro" id="IPR027417">
    <property type="entry name" value="P-loop_NTPase"/>
</dbReference>
<keyword evidence="2" id="KW-0808">Transferase</keyword>
<dbReference type="PANTHER" id="PTHR11669:SF8">
    <property type="entry name" value="DNA POLYMERASE III SUBUNIT DELTA"/>
    <property type="match status" value="1"/>
</dbReference>
<keyword evidence="3" id="KW-1185">Reference proteome</keyword>
<keyword evidence="2" id="KW-0548">Nucleotidyltransferase</keyword>
<dbReference type="InterPro" id="IPR050238">
    <property type="entry name" value="DNA_Rep/Repair_Clamp_Loader"/>
</dbReference>
<dbReference type="PANTHER" id="PTHR11669">
    <property type="entry name" value="REPLICATION FACTOR C / DNA POLYMERASE III GAMMA-TAU SUBUNIT"/>
    <property type="match status" value="1"/>
</dbReference>
<dbReference type="EMBL" id="JAZDRO010000003">
    <property type="protein sequence ID" value="MEE2566596.1"/>
    <property type="molecule type" value="Genomic_DNA"/>
</dbReference>
<dbReference type="GO" id="GO:0003887">
    <property type="term" value="F:DNA-directed DNA polymerase activity"/>
    <property type="evidence" value="ECO:0007669"/>
    <property type="project" value="UniProtKB-EC"/>
</dbReference>
<dbReference type="CDD" id="cd00009">
    <property type="entry name" value="AAA"/>
    <property type="match status" value="1"/>
</dbReference>
<evidence type="ECO:0000313" key="2">
    <source>
        <dbReference type="EMBL" id="MEE2566596.1"/>
    </source>
</evidence>
<evidence type="ECO:0000256" key="1">
    <source>
        <dbReference type="SAM" id="MobiDB-lite"/>
    </source>
</evidence>
<organism evidence="2 3">
    <name type="scientific">Hyphobacterium marinum</name>
    <dbReference type="NCBI Taxonomy" id="3116574"/>
    <lineage>
        <taxon>Bacteria</taxon>
        <taxon>Pseudomonadati</taxon>
        <taxon>Pseudomonadota</taxon>
        <taxon>Alphaproteobacteria</taxon>
        <taxon>Maricaulales</taxon>
        <taxon>Maricaulaceae</taxon>
        <taxon>Hyphobacterium</taxon>
    </lineage>
</organism>
<dbReference type="SUPFAM" id="SSF52540">
    <property type="entry name" value="P-loop containing nucleoside triphosphate hydrolases"/>
    <property type="match status" value="1"/>
</dbReference>